<comment type="caution">
    <text evidence="3">The sequence shown here is derived from an EMBL/GenBank/DDBJ whole genome shotgun (WGS) entry which is preliminary data.</text>
</comment>
<evidence type="ECO:0000256" key="1">
    <source>
        <dbReference type="SAM" id="MobiDB-lite"/>
    </source>
</evidence>
<keyword evidence="2" id="KW-0812">Transmembrane</keyword>
<dbReference type="EMBL" id="RCWN01000001">
    <property type="protein sequence ID" value="RLQ88752.1"/>
    <property type="molecule type" value="Genomic_DNA"/>
</dbReference>
<evidence type="ECO:0000313" key="4">
    <source>
        <dbReference type="Proteomes" id="UP000281094"/>
    </source>
</evidence>
<gene>
    <name evidence="3" type="ORF">D8780_11540</name>
</gene>
<evidence type="ECO:0008006" key="5">
    <source>
        <dbReference type="Google" id="ProtNLM"/>
    </source>
</evidence>
<protein>
    <recommendedName>
        <fullName evidence="5">DUF3618 domain-containing protein</fullName>
    </recommendedName>
</protein>
<keyword evidence="4" id="KW-1185">Reference proteome</keyword>
<evidence type="ECO:0000256" key="2">
    <source>
        <dbReference type="SAM" id="Phobius"/>
    </source>
</evidence>
<organism evidence="3 4">
    <name type="scientific">Notoacmeibacter ruber</name>
    <dbReference type="NCBI Taxonomy" id="2670375"/>
    <lineage>
        <taxon>Bacteria</taxon>
        <taxon>Pseudomonadati</taxon>
        <taxon>Pseudomonadota</taxon>
        <taxon>Alphaproteobacteria</taxon>
        <taxon>Hyphomicrobiales</taxon>
        <taxon>Notoacmeibacteraceae</taxon>
        <taxon>Notoacmeibacter</taxon>
    </lineage>
</organism>
<reference evidence="3 4" key="1">
    <citation type="submission" date="2018-10" db="EMBL/GenBank/DDBJ databases">
        <title>Notoacmeibacter sp. M2BS9Y-3-1, whole genome shotgun sequence.</title>
        <authorList>
            <person name="Tuo L."/>
        </authorList>
    </citation>
    <scope>NUCLEOTIDE SEQUENCE [LARGE SCALE GENOMIC DNA]</scope>
    <source>
        <strain evidence="3 4">M2BS9Y-3-1</strain>
    </source>
</reference>
<evidence type="ECO:0000313" key="3">
    <source>
        <dbReference type="EMBL" id="RLQ88752.1"/>
    </source>
</evidence>
<dbReference type="Proteomes" id="UP000281094">
    <property type="component" value="Unassembled WGS sequence"/>
</dbReference>
<dbReference type="AlphaFoldDB" id="A0A3L7JJU4"/>
<sequence>MSFFRENDWRDDLSEQLDALRSEVSSLRREASRKSSRALSSTRHSSEDVFHAIRDYFSPPSIYTRGWRRASDNPGTTAAAALVGVALVGLAATFFLNSSSGRKDHHDVPGTPTPPPPEA</sequence>
<feature type="region of interest" description="Disordered" evidence="1">
    <location>
        <begin position="24"/>
        <end position="46"/>
    </location>
</feature>
<feature type="transmembrane region" description="Helical" evidence="2">
    <location>
        <begin position="77"/>
        <end position="96"/>
    </location>
</feature>
<proteinExistence type="predicted"/>
<name>A0A3L7JJU4_9HYPH</name>
<accession>A0A3L7JJU4</accession>
<keyword evidence="2" id="KW-1133">Transmembrane helix</keyword>
<keyword evidence="2" id="KW-0472">Membrane</keyword>
<dbReference type="RefSeq" id="WP_121645719.1">
    <property type="nucleotide sequence ID" value="NZ_RCWN01000001.1"/>
</dbReference>
<feature type="compositionally biased region" description="Basic and acidic residues" evidence="1">
    <location>
        <begin position="24"/>
        <end position="33"/>
    </location>
</feature>
<feature type="region of interest" description="Disordered" evidence="1">
    <location>
        <begin position="99"/>
        <end position="119"/>
    </location>
</feature>